<feature type="non-terminal residue" evidence="2">
    <location>
        <position position="1"/>
    </location>
</feature>
<dbReference type="PANTHER" id="PTHR34932:SF1">
    <property type="entry name" value="TRPL TRANSLOCATION DEFECT PROTEIN 14"/>
    <property type="match status" value="1"/>
</dbReference>
<dbReference type="GO" id="GO:0070300">
    <property type="term" value="F:phosphatidic acid binding"/>
    <property type="evidence" value="ECO:0007669"/>
    <property type="project" value="TreeGrafter"/>
</dbReference>
<accession>A0AAV5V1U9</accession>
<name>A0AAV5V1U9_9BILA</name>
<dbReference type="Pfam" id="PF13521">
    <property type="entry name" value="AAA_28"/>
    <property type="match status" value="1"/>
</dbReference>
<dbReference type="InterPro" id="IPR053227">
    <property type="entry name" value="TRPL-trafficking_regulator"/>
</dbReference>
<organism evidence="2 3">
    <name type="scientific">Pristionchus fissidentatus</name>
    <dbReference type="NCBI Taxonomy" id="1538716"/>
    <lineage>
        <taxon>Eukaryota</taxon>
        <taxon>Metazoa</taxon>
        <taxon>Ecdysozoa</taxon>
        <taxon>Nematoda</taxon>
        <taxon>Chromadorea</taxon>
        <taxon>Rhabditida</taxon>
        <taxon>Rhabditina</taxon>
        <taxon>Diplogasteromorpha</taxon>
        <taxon>Diplogasteroidea</taxon>
        <taxon>Neodiplogasteridae</taxon>
        <taxon>Pristionchus</taxon>
    </lineage>
</organism>
<dbReference type="InterPro" id="IPR027417">
    <property type="entry name" value="P-loop_NTPase"/>
</dbReference>
<dbReference type="Gene3D" id="3.40.50.300">
    <property type="entry name" value="P-loop containing nucleotide triphosphate hydrolases"/>
    <property type="match status" value="1"/>
</dbReference>
<feature type="domain" description="NadR/Ttd14 AAA" evidence="1">
    <location>
        <begin position="30"/>
        <end position="205"/>
    </location>
</feature>
<dbReference type="SUPFAM" id="SSF52540">
    <property type="entry name" value="P-loop containing nucleoside triphosphate hydrolases"/>
    <property type="match status" value="1"/>
</dbReference>
<dbReference type="PANTHER" id="PTHR34932">
    <property type="entry name" value="TRPL TRANSLOCATION DEFECT PROTEIN 14"/>
    <property type="match status" value="1"/>
</dbReference>
<dbReference type="GO" id="GO:0035091">
    <property type="term" value="F:phosphatidylinositol binding"/>
    <property type="evidence" value="ECO:0007669"/>
    <property type="project" value="TreeGrafter"/>
</dbReference>
<evidence type="ECO:0000259" key="1">
    <source>
        <dbReference type="Pfam" id="PF13521"/>
    </source>
</evidence>
<dbReference type="Proteomes" id="UP001432322">
    <property type="component" value="Unassembled WGS sequence"/>
</dbReference>
<sequence>ALLFHLKVSGTLSHTMHKNNRNVFGKKVVKVVFTGGPCAGKSTSIERVKELIDKQYGDQWNCYTVAEAATVMYSTGRISRDELIGPRLKRWQRDIIECAMTFEKVFDNIGKGEPTRHTIVLCDRGAMDPKVFTPQYMWPQILEEMGTNEQQLMDRYDLVLVLHTAPDLNYTTENNRLRREDPATARKIDMKYADVWREHPRVFEIESNSENGMEEKFAAVWNQIELLLGEE</sequence>
<dbReference type="InterPro" id="IPR038727">
    <property type="entry name" value="NadR/Ttd14_AAA_dom"/>
</dbReference>
<dbReference type="GO" id="GO:0045494">
    <property type="term" value="P:photoreceptor cell maintenance"/>
    <property type="evidence" value="ECO:0007669"/>
    <property type="project" value="TreeGrafter"/>
</dbReference>
<dbReference type="AlphaFoldDB" id="A0AAV5V1U9"/>
<comment type="caution">
    <text evidence="2">The sequence shown here is derived from an EMBL/GenBank/DDBJ whole genome shotgun (WGS) entry which is preliminary data.</text>
</comment>
<keyword evidence="3" id="KW-1185">Reference proteome</keyword>
<protein>
    <recommendedName>
        <fullName evidence="1">NadR/Ttd14 AAA domain-containing protein</fullName>
    </recommendedName>
</protein>
<evidence type="ECO:0000313" key="2">
    <source>
        <dbReference type="EMBL" id="GMT12726.1"/>
    </source>
</evidence>
<gene>
    <name evidence="2" type="ORF">PFISCL1PPCAC_4023</name>
</gene>
<proteinExistence type="predicted"/>
<evidence type="ECO:0000313" key="3">
    <source>
        <dbReference type="Proteomes" id="UP001432322"/>
    </source>
</evidence>
<dbReference type="GO" id="GO:0005525">
    <property type="term" value="F:GTP binding"/>
    <property type="evidence" value="ECO:0007669"/>
    <property type="project" value="TreeGrafter"/>
</dbReference>
<dbReference type="EMBL" id="BTSY01000002">
    <property type="protein sequence ID" value="GMT12726.1"/>
    <property type="molecule type" value="Genomic_DNA"/>
</dbReference>
<reference evidence="2" key="1">
    <citation type="submission" date="2023-10" db="EMBL/GenBank/DDBJ databases">
        <title>Genome assembly of Pristionchus species.</title>
        <authorList>
            <person name="Yoshida K."/>
            <person name="Sommer R.J."/>
        </authorList>
    </citation>
    <scope>NUCLEOTIDE SEQUENCE</scope>
    <source>
        <strain evidence="2">RS5133</strain>
    </source>
</reference>